<reference evidence="1" key="1">
    <citation type="submission" date="2019-08" db="EMBL/GenBank/DDBJ databases">
        <authorList>
            <person name="Kucharzyk K."/>
            <person name="Murdoch R.W."/>
            <person name="Higgins S."/>
            <person name="Loffler F."/>
        </authorList>
    </citation>
    <scope>NUCLEOTIDE SEQUENCE</scope>
</reference>
<sequence length="337" mass="37462">MILSINACQKESLPLNPVLNPTITGLVLTVNGLDYIAVPQIDANGHFTSEYILAVRIPSNKAVVKQISFAEEGITANIKAGDEVIFIDNELNVVVSKNSGQEHFSITMSFNPPPFMYLIKTSDTDSKGNRYFLNEEKADRIASGTYNNHFEGYVDLTRTNWDNIGLVLSDKTFFYDFDGGWWQGETSGAFDMTKEKAGTSGFFPTKGPWANWILMNDNPKITSPGVWKINFDTETNIMSMVEVQWSIIGSSAPNNPLLNYYPDEKVWKASLNLNAGSFKFATIPVSFGDPTVTYGKSESISPLASDGEEIKITESGSYEVILNLNNPPYYNYQLTKK</sequence>
<organism evidence="1">
    <name type="scientific">bioreactor metagenome</name>
    <dbReference type="NCBI Taxonomy" id="1076179"/>
    <lineage>
        <taxon>unclassified sequences</taxon>
        <taxon>metagenomes</taxon>
        <taxon>ecological metagenomes</taxon>
    </lineage>
</organism>
<dbReference type="AlphaFoldDB" id="A0A645DV82"/>
<proteinExistence type="predicted"/>
<protein>
    <submittedName>
        <fullName evidence="1">Uncharacterized protein</fullName>
    </submittedName>
</protein>
<name>A0A645DV82_9ZZZZ</name>
<gene>
    <name evidence="1" type="ORF">SDC9_140331</name>
</gene>
<dbReference type="EMBL" id="VSSQ01040034">
    <property type="protein sequence ID" value="MPM93195.1"/>
    <property type="molecule type" value="Genomic_DNA"/>
</dbReference>
<comment type="caution">
    <text evidence="1">The sequence shown here is derived from an EMBL/GenBank/DDBJ whole genome shotgun (WGS) entry which is preliminary data.</text>
</comment>
<accession>A0A645DV82</accession>
<evidence type="ECO:0000313" key="1">
    <source>
        <dbReference type="EMBL" id="MPM93195.1"/>
    </source>
</evidence>
<dbReference type="Gene3D" id="2.60.40.3620">
    <property type="match status" value="1"/>
</dbReference>